<name>A0ACB9JJ68_9ASTR</name>
<dbReference type="EMBL" id="CM042021">
    <property type="protein sequence ID" value="KAI3819736.1"/>
    <property type="molecule type" value="Genomic_DNA"/>
</dbReference>
<keyword evidence="2" id="KW-1185">Reference proteome</keyword>
<evidence type="ECO:0000313" key="1">
    <source>
        <dbReference type="EMBL" id="KAI3819736.1"/>
    </source>
</evidence>
<proteinExistence type="predicted"/>
<organism evidence="1 2">
    <name type="scientific">Smallanthus sonchifolius</name>
    <dbReference type="NCBI Taxonomy" id="185202"/>
    <lineage>
        <taxon>Eukaryota</taxon>
        <taxon>Viridiplantae</taxon>
        <taxon>Streptophyta</taxon>
        <taxon>Embryophyta</taxon>
        <taxon>Tracheophyta</taxon>
        <taxon>Spermatophyta</taxon>
        <taxon>Magnoliopsida</taxon>
        <taxon>eudicotyledons</taxon>
        <taxon>Gunneridae</taxon>
        <taxon>Pentapetalae</taxon>
        <taxon>asterids</taxon>
        <taxon>campanulids</taxon>
        <taxon>Asterales</taxon>
        <taxon>Asteraceae</taxon>
        <taxon>Asteroideae</taxon>
        <taxon>Heliantheae alliance</taxon>
        <taxon>Millerieae</taxon>
        <taxon>Smallanthus</taxon>
    </lineage>
</organism>
<evidence type="ECO:0000313" key="2">
    <source>
        <dbReference type="Proteomes" id="UP001056120"/>
    </source>
</evidence>
<dbReference type="Proteomes" id="UP001056120">
    <property type="component" value="Linkage Group LG04"/>
</dbReference>
<sequence>MIEKVESVEEPGDPDESLEVVSIDTSNPEPLSFPIVHAEGIEAESSPKSRVPRKRTRALIESSNLGRYKLWWKDLMDEDNRDPWVGRSRSFLMLGRTWRPRRMKVVPVRIKEKPPDRLG</sequence>
<comment type="caution">
    <text evidence="1">The sequence shown here is derived from an EMBL/GenBank/DDBJ whole genome shotgun (WGS) entry which is preliminary data.</text>
</comment>
<reference evidence="1 2" key="2">
    <citation type="journal article" date="2022" name="Mol. Ecol. Resour.">
        <title>The genomes of chicory, endive, great burdock and yacon provide insights into Asteraceae paleo-polyploidization history and plant inulin production.</title>
        <authorList>
            <person name="Fan W."/>
            <person name="Wang S."/>
            <person name="Wang H."/>
            <person name="Wang A."/>
            <person name="Jiang F."/>
            <person name="Liu H."/>
            <person name="Zhao H."/>
            <person name="Xu D."/>
            <person name="Zhang Y."/>
        </authorList>
    </citation>
    <scope>NUCLEOTIDE SEQUENCE [LARGE SCALE GENOMIC DNA]</scope>
    <source>
        <strain evidence="2">cv. Yunnan</strain>
        <tissue evidence="1">Leaves</tissue>
    </source>
</reference>
<accession>A0ACB9JJ68</accession>
<gene>
    <name evidence="1" type="ORF">L1987_13584</name>
</gene>
<reference evidence="2" key="1">
    <citation type="journal article" date="2022" name="Mol. Ecol. Resour.">
        <title>The genomes of chicory, endive, great burdock and yacon provide insights into Asteraceae palaeo-polyploidization history and plant inulin production.</title>
        <authorList>
            <person name="Fan W."/>
            <person name="Wang S."/>
            <person name="Wang H."/>
            <person name="Wang A."/>
            <person name="Jiang F."/>
            <person name="Liu H."/>
            <person name="Zhao H."/>
            <person name="Xu D."/>
            <person name="Zhang Y."/>
        </authorList>
    </citation>
    <scope>NUCLEOTIDE SEQUENCE [LARGE SCALE GENOMIC DNA]</scope>
    <source>
        <strain evidence="2">cv. Yunnan</strain>
    </source>
</reference>
<protein>
    <submittedName>
        <fullName evidence="1">Uncharacterized protein</fullName>
    </submittedName>
</protein>